<protein>
    <submittedName>
        <fullName evidence="7">Matrixin family metalloprotease</fullName>
        <ecNumber evidence="7">3.4.24.-</ecNumber>
    </submittedName>
</protein>
<keyword evidence="8" id="KW-1185">Reference proteome</keyword>
<keyword evidence="4" id="KW-0862">Zinc</keyword>
<keyword evidence="2" id="KW-0479">Metal-binding</keyword>
<dbReference type="InterPro" id="IPR001818">
    <property type="entry name" value="Pept_M10_metallopeptidase"/>
</dbReference>
<dbReference type="GO" id="GO:0008237">
    <property type="term" value="F:metallopeptidase activity"/>
    <property type="evidence" value="ECO:0007669"/>
    <property type="project" value="UniProtKB-KW"/>
</dbReference>
<dbReference type="Pfam" id="PF00413">
    <property type="entry name" value="Peptidase_M10"/>
    <property type="match status" value="1"/>
</dbReference>
<evidence type="ECO:0000256" key="5">
    <source>
        <dbReference type="SAM" id="SignalP"/>
    </source>
</evidence>
<evidence type="ECO:0000313" key="7">
    <source>
        <dbReference type="EMBL" id="MFD1455841.1"/>
    </source>
</evidence>
<reference evidence="8" key="1">
    <citation type="journal article" date="2019" name="Int. J. Syst. Evol. Microbiol.">
        <title>The Global Catalogue of Microorganisms (GCM) 10K type strain sequencing project: providing services to taxonomists for standard genome sequencing and annotation.</title>
        <authorList>
            <consortium name="The Broad Institute Genomics Platform"/>
            <consortium name="The Broad Institute Genome Sequencing Center for Infectious Disease"/>
            <person name="Wu L."/>
            <person name="Ma J."/>
        </authorList>
    </citation>
    <scope>NUCLEOTIDE SEQUENCE [LARGE SCALE GENOMIC DNA]</scope>
    <source>
        <strain evidence="8">CCM 8979</strain>
    </source>
</reference>
<evidence type="ECO:0000313" key="8">
    <source>
        <dbReference type="Proteomes" id="UP001597189"/>
    </source>
</evidence>
<gene>
    <name evidence="7" type="ORF">ACFQ44_09205</name>
</gene>
<sequence length="341" mass="39184">MNIHKLKPVVLLTLLLAATTVGNSTARAAKRQSVASKAKISRLIKQSPDLKPTGKILRQNHRTYLKREDMISKNYNLENFADSGVFNHKHQARIYVASPVLKSYVRTAVKRWNTALGRQVFKVTTKRSRGTLRVSLKTSDAQWDGLFDGNRIYVNRADFNTPNTARYLEDSQYQAYIQHMTDLQNEAAKKVQKLAADHAVRHETLEDSRASKNGDEQGAIQAEVDAEMTQYFQSEHQIQDSYRAKLKAYRQSKHTWLVKLKARYQRMYWNSVVEHELGHGLGLDHTPYLADVMFAASNDEGEYKSLNVKYPWVKDIAVATRDKLSARDIDRAKLARKLNYW</sequence>
<evidence type="ECO:0000256" key="4">
    <source>
        <dbReference type="ARBA" id="ARBA00022833"/>
    </source>
</evidence>
<keyword evidence="3 7" id="KW-0378">Hydrolase</keyword>
<evidence type="ECO:0000256" key="3">
    <source>
        <dbReference type="ARBA" id="ARBA00022801"/>
    </source>
</evidence>
<dbReference type="Proteomes" id="UP001597189">
    <property type="component" value="Unassembled WGS sequence"/>
</dbReference>
<accession>A0ABW4D520</accession>
<dbReference type="EC" id="3.4.24.-" evidence="7"/>
<name>A0ABW4D520_9LACO</name>
<dbReference type="InterPro" id="IPR024079">
    <property type="entry name" value="MetalloPept_cat_dom_sf"/>
</dbReference>
<feature type="chain" id="PRO_5045143461" evidence="5">
    <location>
        <begin position="24"/>
        <end position="341"/>
    </location>
</feature>
<evidence type="ECO:0000256" key="1">
    <source>
        <dbReference type="ARBA" id="ARBA00022670"/>
    </source>
</evidence>
<evidence type="ECO:0000256" key="2">
    <source>
        <dbReference type="ARBA" id="ARBA00022723"/>
    </source>
</evidence>
<dbReference type="Gene3D" id="3.40.390.10">
    <property type="entry name" value="Collagenase (Catalytic Domain)"/>
    <property type="match status" value="1"/>
</dbReference>
<evidence type="ECO:0000259" key="6">
    <source>
        <dbReference type="Pfam" id="PF00413"/>
    </source>
</evidence>
<organism evidence="7 8">
    <name type="scientific">Levilactobacillus lanxiensis</name>
    <dbReference type="NCBI Taxonomy" id="2799568"/>
    <lineage>
        <taxon>Bacteria</taxon>
        <taxon>Bacillati</taxon>
        <taxon>Bacillota</taxon>
        <taxon>Bacilli</taxon>
        <taxon>Lactobacillales</taxon>
        <taxon>Lactobacillaceae</taxon>
        <taxon>Levilactobacillus</taxon>
    </lineage>
</organism>
<keyword evidence="7" id="KW-0482">Metalloprotease</keyword>
<keyword evidence="1" id="KW-0645">Protease</keyword>
<dbReference type="SUPFAM" id="SSF55486">
    <property type="entry name" value="Metalloproteases ('zincins'), catalytic domain"/>
    <property type="match status" value="1"/>
</dbReference>
<dbReference type="EMBL" id="JBHTOD010000007">
    <property type="protein sequence ID" value="MFD1455841.1"/>
    <property type="molecule type" value="Genomic_DNA"/>
</dbReference>
<comment type="caution">
    <text evidence="7">The sequence shown here is derived from an EMBL/GenBank/DDBJ whole genome shotgun (WGS) entry which is preliminary data.</text>
</comment>
<feature type="domain" description="Peptidase M10 metallopeptidase" evidence="6">
    <location>
        <begin position="101"/>
        <end position="298"/>
    </location>
</feature>
<keyword evidence="5" id="KW-0732">Signal</keyword>
<dbReference type="RefSeq" id="WP_236000753.1">
    <property type="nucleotide sequence ID" value="NZ_BOLN01000007.1"/>
</dbReference>
<proteinExistence type="predicted"/>
<feature type="signal peptide" evidence="5">
    <location>
        <begin position="1"/>
        <end position="23"/>
    </location>
</feature>